<dbReference type="Gene3D" id="3.55.40.20">
    <property type="entry name" value="Iron/manganese superoxide dismutase, C-terminal domain"/>
    <property type="match status" value="1"/>
</dbReference>
<feature type="region of interest" description="Disordered" evidence="2">
    <location>
        <begin position="209"/>
        <end position="230"/>
    </location>
</feature>
<name>A0A9N9KSN6_9HELO</name>
<dbReference type="GO" id="GO:0046872">
    <property type="term" value="F:metal ion binding"/>
    <property type="evidence" value="ECO:0007669"/>
    <property type="project" value="InterPro"/>
</dbReference>
<dbReference type="Pfam" id="PF02777">
    <property type="entry name" value="Sod_Fe_C"/>
    <property type="match status" value="2"/>
</dbReference>
<evidence type="ECO:0000256" key="2">
    <source>
        <dbReference type="SAM" id="MobiDB-lite"/>
    </source>
</evidence>
<proteinExistence type="predicted"/>
<comment type="function">
    <text evidence="1">Component of the mitochondrial ribosome (mitoribosome), a dedicated translation machinery responsible for the synthesis of mitochondrial genome-encoded proteins, including at least some of the essential transmembrane subunits of the mitochondrial respiratory chain. The mitoribosomes are attached to the mitochondrial inner membrane and translation products are cotranslationally integrated into the membrane.</text>
</comment>
<dbReference type="AlphaFoldDB" id="A0A9N9KSN6"/>
<comment type="caution">
    <text evidence="4">The sequence shown here is derived from an EMBL/GenBank/DDBJ whole genome shotgun (WGS) entry which is preliminary data.</text>
</comment>
<feature type="domain" description="Manganese/iron superoxide dismutase C-terminal" evidence="3">
    <location>
        <begin position="129"/>
        <end position="184"/>
    </location>
</feature>
<reference evidence="4" key="1">
    <citation type="submission" date="2021-07" db="EMBL/GenBank/DDBJ databases">
        <authorList>
            <person name="Durling M."/>
        </authorList>
    </citation>
    <scope>NUCLEOTIDE SEQUENCE</scope>
</reference>
<dbReference type="PANTHER" id="PTHR43595:SF2">
    <property type="entry name" value="SMALL RIBOSOMAL SUBUNIT PROTEIN MS42"/>
    <property type="match status" value="1"/>
</dbReference>
<gene>
    <name evidence="4" type="ORF">HYFRA_00008052</name>
</gene>
<evidence type="ECO:0000313" key="5">
    <source>
        <dbReference type="Proteomes" id="UP000696280"/>
    </source>
</evidence>
<dbReference type="SUPFAM" id="SSF54719">
    <property type="entry name" value="Fe,Mn superoxide dismutase (SOD), C-terminal domain"/>
    <property type="match status" value="1"/>
</dbReference>
<dbReference type="OrthoDB" id="275227at2759"/>
<dbReference type="InterPro" id="IPR036314">
    <property type="entry name" value="SOD_C_sf"/>
</dbReference>
<feature type="domain" description="Manganese/iron superoxide dismutase C-terminal" evidence="3">
    <location>
        <begin position="238"/>
        <end position="277"/>
    </location>
</feature>
<protein>
    <recommendedName>
        <fullName evidence="3">Manganese/iron superoxide dismutase C-terminal domain-containing protein</fullName>
    </recommendedName>
</protein>
<evidence type="ECO:0000313" key="4">
    <source>
        <dbReference type="EMBL" id="CAG8951302.1"/>
    </source>
</evidence>
<dbReference type="InterPro" id="IPR019832">
    <property type="entry name" value="Mn/Fe_SOD_C"/>
</dbReference>
<dbReference type="PANTHER" id="PTHR43595">
    <property type="entry name" value="37S RIBOSOMAL PROTEIN S26, MITOCHONDRIAL"/>
    <property type="match status" value="1"/>
</dbReference>
<evidence type="ECO:0000256" key="1">
    <source>
        <dbReference type="ARBA" id="ARBA00037226"/>
    </source>
</evidence>
<sequence>MFRSSLAPRIGRALFKQPSASSLLPRRFLHAVPPLDASFSRDGVPGLLSVDGFNIAWTQYQHMMVQKLNLLLAESPGDLVIQPKAILEKYARNPNQAPTFNHASMAHNNHFFFQTLSTMKKPRPIPSYLKLRLEESFSSMDTLEREFVNTACAMFGPGFVWLMIDRSGKYKLLCTYLAGSPYAKAHFRRQPVDMNTEDTSIPEAVRRANSQQPVNGVGAHGPSSGSKLQLPPGGAEFEPVLCINTWEHVYLRDYGVANKRKYVENWWKVIDWNVVAQNAGVQHLAPSGFGGSGAYRT</sequence>
<dbReference type="GO" id="GO:0005737">
    <property type="term" value="C:cytoplasm"/>
    <property type="evidence" value="ECO:0007669"/>
    <property type="project" value="TreeGrafter"/>
</dbReference>
<organism evidence="4 5">
    <name type="scientific">Hymenoscyphus fraxineus</name>
    <dbReference type="NCBI Taxonomy" id="746836"/>
    <lineage>
        <taxon>Eukaryota</taxon>
        <taxon>Fungi</taxon>
        <taxon>Dikarya</taxon>
        <taxon>Ascomycota</taxon>
        <taxon>Pezizomycotina</taxon>
        <taxon>Leotiomycetes</taxon>
        <taxon>Helotiales</taxon>
        <taxon>Helotiaceae</taxon>
        <taxon>Hymenoscyphus</taxon>
    </lineage>
</organism>
<evidence type="ECO:0000259" key="3">
    <source>
        <dbReference type="Pfam" id="PF02777"/>
    </source>
</evidence>
<keyword evidence="5" id="KW-1185">Reference proteome</keyword>
<dbReference type="SUPFAM" id="SSF46609">
    <property type="entry name" value="Fe,Mn superoxide dismutase (SOD), N-terminal domain"/>
    <property type="match status" value="1"/>
</dbReference>
<dbReference type="Proteomes" id="UP000696280">
    <property type="component" value="Unassembled WGS sequence"/>
</dbReference>
<dbReference type="InterPro" id="IPR036324">
    <property type="entry name" value="Mn/Fe_SOD_N_sf"/>
</dbReference>
<accession>A0A9N9KSN6</accession>
<dbReference type="EMBL" id="CAJVRL010000041">
    <property type="protein sequence ID" value="CAG8951302.1"/>
    <property type="molecule type" value="Genomic_DNA"/>
</dbReference>
<dbReference type="GO" id="GO:0004784">
    <property type="term" value="F:superoxide dismutase activity"/>
    <property type="evidence" value="ECO:0007669"/>
    <property type="project" value="InterPro"/>
</dbReference>